<feature type="signal peptide" evidence="5">
    <location>
        <begin position="1"/>
        <end position="17"/>
    </location>
</feature>
<feature type="chain" id="PRO_5008678015" description="Triosephosphate isomerase" evidence="5">
    <location>
        <begin position="18"/>
        <end position="374"/>
    </location>
</feature>
<dbReference type="InterPro" id="IPR035990">
    <property type="entry name" value="TIM_sf"/>
</dbReference>
<dbReference type="GO" id="GO:0005829">
    <property type="term" value="C:cytosol"/>
    <property type="evidence" value="ECO:0007669"/>
    <property type="project" value="TreeGrafter"/>
</dbReference>
<dbReference type="UniPathway" id="UPA00138"/>
<comment type="catalytic activity">
    <reaction evidence="4">
        <text>D-glyceraldehyde 3-phosphate = dihydroxyacetone phosphate</text>
        <dbReference type="Rhea" id="RHEA:18585"/>
        <dbReference type="ChEBI" id="CHEBI:57642"/>
        <dbReference type="ChEBI" id="CHEBI:59776"/>
        <dbReference type="EC" id="5.3.1.1"/>
    </reaction>
</comment>
<dbReference type="VEuPathDB" id="PlasmoDB:POWCR01_080027700"/>
<protein>
    <recommendedName>
        <fullName evidence="4">Triosephosphate isomerase</fullName>
        <ecNumber evidence="4">5.3.1.1</ecNumber>
    </recommendedName>
</protein>
<gene>
    <name evidence="6" type="primary">PowCR01_080027700</name>
    <name evidence="6" type="ORF">POWCR01_080027700</name>
</gene>
<dbReference type="Gene3D" id="3.20.20.70">
    <property type="entry name" value="Aldolase class I"/>
    <property type="match status" value="1"/>
</dbReference>
<name>A0A1C3KRW2_PLAOA</name>
<keyword evidence="3 4" id="KW-0413">Isomerase</keyword>
<dbReference type="EC" id="5.3.1.1" evidence="4"/>
<dbReference type="GO" id="GO:0006094">
    <property type="term" value="P:gluconeogenesis"/>
    <property type="evidence" value="ECO:0007669"/>
    <property type="project" value="UniProtKB-UniPathway"/>
</dbReference>
<comment type="similarity">
    <text evidence="1 4">Belongs to the triosephosphate isomerase family.</text>
</comment>
<dbReference type="VEuPathDB" id="PlasmoDB:PocGH01_08029700"/>
<reference evidence="6 7" key="1">
    <citation type="submission" date="2016-06" db="EMBL/GenBank/DDBJ databases">
        <authorList>
            <consortium name="Pathogen Informatics"/>
        </authorList>
    </citation>
    <scope>NUCLEOTIDE SEQUENCE [LARGE SCALE GENOMIC DNA]</scope>
    <source>
        <strain evidence="6">PowCR01</strain>
    </source>
</reference>
<comment type="pathway">
    <text evidence="4">Carbohydrate degradation; glycolysis; D-glyceraldehyde 3-phosphate from glycerone phosphate: step 1/1.</text>
</comment>
<keyword evidence="4" id="KW-0312">Gluconeogenesis</keyword>
<dbReference type="UniPathway" id="UPA00109">
    <property type="reaction ID" value="UER00189"/>
</dbReference>
<proteinExistence type="inferred from homology"/>
<dbReference type="GO" id="GO:0046166">
    <property type="term" value="P:glyceraldehyde-3-phosphate biosynthetic process"/>
    <property type="evidence" value="ECO:0007669"/>
    <property type="project" value="TreeGrafter"/>
</dbReference>
<evidence type="ECO:0000256" key="4">
    <source>
        <dbReference type="RuleBase" id="RU363013"/>
    </source>
</evidence>
<comment type="pathway">
    <text evidence="4">Carbohydrate biosynthesis; gluconeogenesis.</text>
</comment>
<dbReference type="PANTHER" id="PTHR21139">
    <property type="entry name" value="TRIOSEPHOSPHATE ISOMERASE"/>
    <property type="match status" value="1"/>
</dbReference>
<dbReference type="Proteomes" id="UP000243200">
    <property type="component" value="Chromosome 8"/>
</dbReference>
<organism evidence="6 7">
    <name type="scientific">Plasmodium ovale</name>
    <name type="common">malaria parasite P. ovale</name>
    <dbReference type="NCBI Taxonomy" id="36330"/>
    <lineage>
        <taxon>Eukaryota</taxon>
        <taxon>Sar</taxon>
        <taxon>Alveolata</taxon>
        <taxon>Apicomplexa</taxon>
        <taxon>Aconoidasida</taxon>
        <taxon>Haemosporida</taxon>
        <taxon>Plasmodiidae</taxon>
        <taxon>Plasmodium</taxon>
        <taxon>Plasmodium (Plasmodium)</taxon>
    </lineage>
</organism>
<dbReference type="GO" id="GO:0004807">
    <property type="term" value="F:triose-phosphate isomerase activity"/>
    <property type="evidence" value="ECO:0007669"/>
    <property type="project" value="UniProtKB-EC"/>
</dbReference>
<evidence type="ECO:0000256" key="5">
    <source>
        <dbReference type="SAM" id="SignalP"/>
    </source>
</evidence>
<evidence type="ECO:0000256" key="1">
    <source>
        <dbReference type="ARBA" id="ARBA00007422"/>
    </source>
</evidence>
<keyword evidence="4" id="KW-0324">Glycolysis</keyword>
<accession>A0A1C3KRW2</accession>
<sequence>MIRLFVLLFIYMLNVECIKCRTRIKCVEYETLNYSNSNDILPCLKGRKKSFFLHTEYIRKKRKDNTDNKNILHMSEMKDEHSEKCDDKKCIDTSSFIYDNSNLVEVKEKKKKKKKKIIIGNWKCYLLKEEAYKLIDILTKIKYSNNTDLILSLNLLFIPYLLEKIKENKSRIYSCTQDVSLVNGLGAYTGETTATLIHEFGNTYTIIGHSERKRGFCNGGETIEQTAQKVYNAINAKLKVILCIGEDCLNQGFSFPFRKLRELLSLIKHRISKYNMLNIIIAFEPSFAVGTGNPVPSDILNSCYSDIKKNIAEEIDTSISEEMKIVYGGSVTKSNMKNYVDNTPVDGFLIGKGSLDESFIDIIKYVDESHLTNA</sequence>
<comment type="subunit">
    <text evidence="2">Homodimer.</text>
</comment>
<dbReference type="GO" id="GO:0006096">
    <property type="term" value="P:glycolytic process"/>
    <property type="evidence" value="ECO:0007669"/>
    <property type="project" value="UniProtKB-UniPathway"/>
</dbReference>
<dbReference type="PANTHER" id="PTHR21139:SF2">
    <property type="entry name" value="TRIOSEPHOSPHATE ISOMERASE"/>
    <property type="match status" value="1"/>
</dbReference>
<dbReference type="PROSITE" id="PS51440">
    <property type="entry name" value="TIM_2"/>
    <property type="match status" value="1"/>
</dbReference>
<dbReference type="AlphaFoldDB" id="A0A1C3KRW2"/>
<dbReference type="InterPro" id="IPR000652">
    <property type="entry name" value="Triosephosphate_isomerase"/>
</dbReference>
<evidence type="ECO:0000313" key="6">
    <source>
        <dbReference type="EMBL" id="SBT76782.1"/>
    </source>
</evidence>
<dbReference type="OrthoDB" id="6715177at2759"/>
<dbReference type="InterPro" id="IPR013785">
    <property type="entry name" value="Aldolase_TIM"/>
</dbReference>
<dbReference type="GO" id="GO:0019563">
    <property type="term" value="P:glycerol catabolic process"/>
    <property type="evidence" value="ECO:0007669"/>
    <property type="project" value="TreeGrafter"/>
</dbReference>
<dbReference type="EMBL" id="LT594512">
    <property type="protein sequence ID" value="SBT76782.1"/>
    <property type="molecule type" value="Genomic_DNA"/>
</dbReference>
<keyword evidence="5" id="KW-0732">Signal</keyword>
<evidence type="ECO:0000256" key="3">
    <source>
        <dbReference type="ARBA" id="ARBA00023235"/>
    </source>
</evidence>
<dbReference type="SUPFAM" id="SSF51351">
    <property type="entry name" value="Triosephosphate isomerase (TIM)"/>
    <property type="match status" value="1"/>
</dbReference>
<evidence type="ECO:0000256" key="2">
    <source>
        <dbReference type="ARBA" id="ARBA00011738"/>
    </source>
</evidence>
<dbReference type="Pfam" id="PF00121">
    <property type="entry name" value="TIM"/>
    <property type="match status" value="1"/>
</dbReference>
<evidence type="ECO:0000313" key="7">
    <source>
        <dbReference type="Proteomes" id="UP000243200"/>
    </source>
</evidence>
<dbReference type="CDD" id="cd00311">
    <property type="entry name" value="TIM"/>
    <property type="match status" value="1"/>
</dbReference>